<keyword evidence="1" id="KW-0732">Signal</keyword>
<gene>
    <name evidence="2" type="ORF">SK069_11465</name>
</gene>
<feature type="chain" id="PRO_5046000904" description="Peptidase M11 gametolysin domain-containing protein" evidence="1">
    <location>
        <begin position="24"/>
        <end position="496"/>
    </location>
</feature>
<keyword evidence="3" id="KW-1185">Reference proteome</keyword>
<dbReference type="SUPFAM" id="SSF55486">
    <property type="entry name" value="Metalloproteases ('zincins'), catalytic domain"/>
    <property type="match status" value="1"/>
</dbReference>
<evidence type="ECO:0000313" key="2">
    <source>
        <dbReference type="EMBL" id="MDX8152216.1"/>
    </source>
</evidence>
<evidence type="ECO:0000313" key="3">
    <source>
        <dbReference type="Proteomes" id="UP001277761"/>
    </source>
</evidence>
<comment type="caution">
    <text evidence="2">The sequence shown here is derived from an EMBL/GenBank/DDBJ whole genome shotgun (WGS) entry which is preliminary data.</text>
</comment>
<accession>A0ABU4VK45</accession>
<evidence type="ECO:0000256" key="1">
    <source>
        <dbReference type="SAM" id="SignalP"/>
    </source>
</evidence>
<name>A0ABU4VK45_9ACTN</name>
<evidence type="ECO:0008006" key="4">
    <source>
        <dbReference type="Google" id="ProtNLM"/>
    </source>
</evidence>
<sequence>MRRIALLLAAVLPALGAAAPADGAGARAVGEREALVVLTSSGARASRISRAQARTDVFTGPRSPAAFLRESSGGRLALVGRDRRDGDVIGPYDVGPLDPCTEAGRDRLERRANTAARLAGRSLDGYDHVLYVTWPHPGCGTVNGAGQLPPGRRLVLYDNLPDARLRPRTLAHELGHNLGLRHAGLLRCTDGPGGPKAAISATCEAPDGDQGDRLELMGAAGDELGRLLSAPRRDALGWTVPGEVRAAVASGTYELCPLMAPGGTRALTITRPGDARRLWLELRRPHGTFDDFAPGDPAIDALQVRLAGPDGRSQLVDARPETATWADAPLPPGRTLRDPVTGIAITLQAVDPASGRGAVVLGLPGTPDVGTVPTSCAAPPAPPVSPPAVVVLDTRRGVGAPRRALRARRTVRVRVGGRGGLPRRLRRATVELSVRPPGRSGAVRAWNCAARTSTARRIAVRRGRASVRRVAVRLSRSGVLCLRPTTRLHVRATVVR</sequence>
<protein>
    <recommendedName>
        <fullName evidence="4">Peptidase M11 gametolysin domain-containing protein</fullName>
    </recommendedName>
</protein>
<feature type="signal peptide" evidence="1">
    <location>
        <begin position="1"/>
        <end position="23"/>
    </location>
</feature>
<proteinExistence type="predicted"/>
<organism evidence="2 3">
    <name type="scientific">Patulibacter brassicae</name>
    <dbReference type="NCBI Taxonomy" id="1705717"/>
    <lineage>
        <taxon>Bacteria</taxon>
        <taxon>Bacillati</taxon>
        <taxon>Actinomycetota</taxon>
        <taxon>Thermoleophilia</taxon>
        <taxon>Solirubrobacterales</taxon>
        <taxon>Patulibacteraceae</taxon>
        <taxon>Patulibacter</taxon>
    </lineage>
</organism>
<dbReference type="RefSeq" id="WP_319954372.1">
    <property type="nucleotide sequence ID" value="NZ_JAXAVX010000005.1"/>
</dbReference>
<dbReference type="EMBL" id="JAXAVX010000005">
    <property type="protein sequence ID" value="MDX8152216.1"/>
    <property type="molecule type" value="Genomic_DNA"/>
</dbReference>
<dbReference type="Proteomes" id="UP001277761">
    <property type="component" value="Unassembled WGS sequence"/>
</dbReference>
<reference evidence="2 3" key="1">
    <citation type="submission" date="2023-11" db="EMBL/GenBank/DDBJ databases">
        <authorList>
            <person name="Xu M."/>
            <person name="Jiang T."/>
        </authorList>
    </citation>
    <scope>NUCLEOTIDE SEQUENCE [LARGE SCALE GENOMIC DNA]</scope>
    <source>
        <strain evidence="2 3">SD</strain>
    </source>
</reference>